<sequence length="161" mass="18267">ETTSQLDVPTPTSVAPFPITTPIMTSSAIATTTTTSQTPILPTTISSNIIQNLLSFGLLFRFNDRLRSLEQNFSEVMQTNQFAEVVRDDYKDDDEEGEDDEQESNEETREEESFDPIPQTPEDSEDEGDGEEDLGLNIGKEERHDEEEEEDELYRDVNINQ</sequence>
<proteinExistence type="predicted"/>
<feature type="compositionally biased region" description="Acidic residues" evidence="1">
    <location>
        <begin position="144"/>
        <end position="153"/>
    </location>
</feature>
<protein>
    <submittedName>
        <fullName evidence="2">Uncharacterized protein</fullName>
    </submittedName>
</protein>
<comment type="caution">
    <text evidence="2">The sequence shown here is derived from an EMBL/GenBank/DDBJ whole genome shotgun (WGS) entry which is preliminary data.</text>
</comment>
<name>A0A699UFD9_TANCI</name>
<organism evidence="2">
    <name type="scientific">Tanacetum cinerariifolium</name>
    <name type="common">Dalmatian daisy</name>
    <name type="synonym">Chrysanthemum cinerariifolium</name>
    <dbReference type="NCBI Taxonomy" id="118510"/>
    <lineage>
        <taxon>Eukaryota</taxon>
        <taxon>Viridiplantae</taxon>
        <taxon>Streptophyta</taxon>
        <taxon>Embryophyta</taxon>
        <taxon>Tracheophyta</taxon>
        <taxon>Spermatophyta</taxon>
        <taxon>Magnoliopsida</taxon>
        <taxon>eudicotyledons</taxon>
        <taxon>Gunneridae</taxon>
        <taxon>Pentapetalae</taxon>
        <taxon>asterids</taxon>
        <taxon>campanulids</taxon>
        <taxon>Asterales</taxon>
        <taxon>Asteraceae</taxon>
        <taxon>Asteroideae</taxon>
        <taxon>Anthemideae</taxon>
        <taxon>Anthemidinae</taxon>
        <taxon>Tanacetum</taxon>
    </lineage>
</organism>
<evidence type="ECO:0000313" key="2">
    <source>
        <dbReference type="EMBL" id="GFD21177.1"/>
    </source>
</evidence>
<dbReference type="EMBL" id="BKCJ011327845">
    <property type="protein sequence ID" value="GFD21177.1"/>
    <property type="molecule type" value="Genomic_DNA"/>
</dbReference>
<reference evidence="2" key="1">
    <citation type="journal article" date="2019" name="Sci. Rep.">
        <title>Draft genome of Tanacetum cinerariifolium, the natural source of mosquito coil.</title>
        <authorList>
            <person name="Yamashiro T."/>
            <person name="Shiraishi A."/>
            <person name="Satake H."/>
            <person name="Nakayama K."/>
        </authorList>
    </citation>
    <scope>NUCLEOTIDE SEQUENCE</scope>
</reference>
<dbReference type="AlphaFoldDB" id="A0A699UFD9"/>
<feature type="compositionally biased region" description="Acidic residues" evidence="1">
    <location>
        <begin position="91"/>
        <end position="114"/>
    </location>
</feature>
<feature type="compositionally biased region" description="Acidic residues" evidence="1">
    <location>
        <begin position="122"/>
        <end position="134"/>
    </location>
</feature>
<gene>
    <name evidence="2" type="ORF">Tci_893146</name>
</gene>
<evidence type="ECO:0000256" key="1">
    <source>
        <dbReference type="SAM" id="MobiDB-lite"/>
    </source>
</evidence>
<feature type="region of interest" description="Disordered" evidence="1">
    <location>
        <begin position="84"/>
        <end position="161"/>
    </location>
</feature>
<accession>A0A699UFD9</accession>
<feature type="non-terminal residue" evidence="2">
    <location>
        <position position="1"/>
    </location>
</feature>
<feature type="non-terminal residue" evidence="2">
    <location>
        <position position="161"/>
    </location>
</feature>